<keyword evidence="9" id="KW-0762">Sugar transport</keyword>
<comment type="subcellular location">
    <subcellularLocation>
        <location evidence="1 7">Cell membrane</location>
        <topology evidence="1 7">Multi-pass membrane protein</topology>
    </subcellularLocation>
</comment>
<accession>A0ABU0JMU0</accession>
<feature type="transmembrane region" description="Helical" evidence="7">
    <location>
        <begin position="268"/>
        <end position="289"/>
    </location>
</feature>
<comment type="similarity">
    <text evidence="7">Belongs to the binding-protein-dependent transport system permease family.</text>
</comment>
<dbReference type="Gene3D" id="1.10.3720.10">
    <property type="entry name" value="MetI-like"/>
    <property type="match status" value="1"/>
</dbReference>
<feature type="domain" description="ABC transmembrane type-1" evidence="8">
    <location>
        <begin position="75"/>
        <end position="286"/>
    </location>
</feature>
<keyword evidence="2 7" id="KW-0813">Transport</keyword>
<reference evidence="9 10" key="1">
    <citation type="submission" date="2023-07" db="EMBL/GenBank/DDBJ databases">
        <title>Genomic Encyclopedia of Type Strains, Phase IV (KMG-IV): sequencing the most valuable type-strain genomes for metagenomic binning, comparative biology and taxonomic classification.</title>
        <authorList>
            <person name="Goeker M."/>
        </authorList>
    </citation>
    <scope>NUCLEOTIDE SEQUENCE [LARGE SCALE GENOMIC DNA]</scope>
    <source>
        <strain evidence="9 10">DSM 19619</strain>
    </source>
</reference>
<evidence type="ECO:0000256" key="3">
    <source>
        <dbReference type="ARBA" id="ARBA00022475"/>
    </source>
</evidence>
<dbReference type="EMBL" id="JAUSVX010000024">
    <property type="protein sequence ID" value="MDQ0474614.1"/>
    <property type="molecule type" value="Genomic_DNA"/>
</dbReference>
<protein>
    <submittedName>
        <fullName evidence="9">ABC-type sugar transport system permease subunit</fullName>
    </submittedName>
</protein>
<keyword evidence="6 7" id="KW-0472">Membrane</keyword>
<dbReference type="InterPro" id="IPR035906">
    <property type="entry name" value="MetI-like_sf"/>
</dbReference>
<dbReference type="RefSeq" id="WP_307284508.1">
    <property type="nucleotide sequence ID" value="NZ_JAUSVX010000024.1"/>
</dbReference>
<dbReference type="CDD" id="cd06261">
    <property type="entry name" value="TM_PBP2"/>
    <property type="match status" value="1"/>
</dbReference>
<feature type="transmembrane region" description="Helical" evidence="7">
    <location>
        <begin position="113"/>
        <end position="133"/>
    </location>
</feature>
<keyword evidence="5 7" id="KW-1133">Transmembrane helix</keyword>
<organism evidence="9 10">
    <name type="scientific">Labrys wisconsinensis</name>
    <dbReference type="NCBI Taxonomy" id="425677"/>
    <lineage>
        <taxon>Bacteria</taxon>
        <taxon>Pseudomonadati</taxon>
        <taxon>Pseudomonadota</taxon>
        <taxon>Alphaproteobacteria</taxon>
        <taxon>Hyphomicrobiales</taxon>
        <taxon>Xanthobacteraceae</taxon>
        <taxon>Labrys</taxon>
    </lineage>
</organism>
<dbReference type="Proteomes" id="UP001242480">
    <property type="component" value="Unassembled WGS sequence"/>
</dbReference>
<sequence>MATRGIIGTRGHRPGLWGAAFAVPAILYIAAFQLYPILFSVYISLNQYDLLSPPRWVGLRYYAELAGDRAFLNALRVTIVYVVYTVVPVIGFSYGLGYALTRIGRSRGLWRTLIFLPSVMPLVSVALTWKLLFNFQGPLNGALGDLGLAPVAWLNSSAYAPWAMILMSWWHATSYYTIIFLAGFLAIPRDYYEAASLDGAGGFALMRHVTLPLMKPTIALVVVLATVNGLKTFAFQQILTDGGPAGATQILTLLIYRTSFSFLEMGRAGAYSVVLFGGILVISLLQIWLLRDRHA</sequence>
<dbReference type="Pfam" id="PF00528">
    <property type="entry name" value="BPD_transp_1"/>
    <property type="match status" value="1"/>
</dbReference>
<evidence type="ECO:0000313" key="10">
    <source>
        <dbReference type="Proteomes" id="UP001242480"/>
    </source>
</evidence>
<feature type="transmembrane region" description="Helical" evidence="7">
    <location>
        <begin position="162"/>
        <end position="187"/>
    </location>
</feature>
<comment type="caution">
    <text evidence="9">The sequence shown here is derived from an EMBL/GenBank/DDBJ whole genome shotgun (WGS) entry which is preliminary data.</text>
</comment>
<feature type="transmembrane region" description="Helical" evidence="7">
    <location>
        <begin position="208"/>
        <end position="227"/>
    </location>
</feature>
<feature type="transmembrane region" description="Helical" evidence="7">
    <location>
        <begin position="79"/>
        <end position="101"/>
    </location>
</feature>
<evidence type="ECO:0000256" key="5">
    <source>
        <dbReference type="ARBA" id="ARBA00022989"/>
    </source>
</evidence>
<dbReference type="PROSITE" id="PS50928">
    <property type="entry name" value="ABC_TM1"/>
    <property type="match status" value="1"/>
</dbReference>
<evidence type="ECO:0000256" key="6">
    <source>
        <dbReference type="ARBA" id="ARBA00023136"/>
    </source>
</evidence>
<dbReference type="InterPro" id="IPR000515">
    <property type="entry name" value="MetI-like"/>
</dbReference>
<evidence type="ECO:0000313" key="9">
    <source>
        <dbReference type="EMBL" id="MDQ0474614.1"/>
    </source>
</evidence>
<evidence type="ECO:0000256" key="7">
    <source>
        <dbReference type="RuleBase" id="RU363032"/>
    </source>
</evidence>
<dbReference type="PANTHER" id="PTHR30193">
    <property type="entry name" value="ABC TRANSPORTER PERMEASE PROTEIN"/>
    <property type="match status" value="1"/>
</dbReference>
<keyword evidence="3" id="KW-1003">Cell membrane</keyword>
<dbReference type="PANTHER" id="PTHR30193:SF37">
    <property type="entry name" value="INNER MEMBRANE ABC TRANSPORTER PERMEASE PROTEIN YCJO"/>
    <property type="match status" value="1"/>
</dbReference>
<keyword evidence="10" id="KW-1185">Reference proteome</keyword>
<evidence type="ECO:0000256" key="2">
    <source>
        <dbReference type="ARBA" id="ARBA00022448"/>
    </source>
</evidence>
<proteinExistence type="inferred from homology"/>
<dbReference type="SUPFAM" id="SSF161098">
    <property type="entry name" value="MetI-like"/>
    <property type="match status" value="1"/>
</dbReference>
<name>A0ABU0JMU0_9HYPH</name>
<evidence type="ECO:0000256" key="1">
    <source>
        <dbReference type="ARBA" id="ARBA00004651"/>
    </source>
</evidence>
<evidence type="ECO:0000256" key="4">
    <source>
        <dbReference type="ARBA" id="ARBA00022692"/>
    </source>
</evidence>
<feature type="transmembrane region" description="Helical" evidence="7">
    <location>
        <begin position="21"/>
        <end position="45"/>
    </location>
</feature>
<dbReference type="InterPro" id="IPR051393">
    <property type="entry name" value="ABC_transporter_permease"/>
</dbReference>
<keyword evidence="4 7" id="KW-0812">Transmembrane</keyword>
<evidence type="ECO:0000259" key="8">
    <source>
        <dbReference type="PROSITE" id="PS50928"/>
    </source>
</evidence>
<gene>
    <name evidence="9" type="ORF">QO011_007655</name>
</gene>